<organism evidence="1">
    <name type="scientific">Hexamita inflata</name>
    <dbReference type="NCBI Taxonomy" id="28002"/>
    <lineage>
        <taxon>Eukaryota</taxon>
        <taxon>Metamonada</taxon>
        <taxon>Diplomonadida</taxon>
        <taxon>Hexamitidae</taxon>
        <taxon>Hexamitinae</taxon>
        <taxon>Hexamita</taxon>
    </lineage>
</organism>
<dbReference type="Proteomes" id="UP001642409">
    <property type="component" value="Unassembled WGS sequence"/>
</dbReference>
<sequence>MFEKMVKDCMPQQKWFDEAKNGNTKFINDNLYKYFGCRDNRKSDYNQEVFQGFTALAYACYFDHIDTVRALVDYELSIKIKNRQTISASGYDFSSITIPAGVTCFTISLLRQNIEIVKFLMSYIQSRIGMHERLVGYLQNGMNTYLYASICNYPEAFEILKNQLFIDRELHLYSNQTPLYNVVIHKQIKAVQIFADLAEDTRNQEKIYKMCLSLTNHNNILQVVDKNWEGYQLLYKLVYTAYHAMQKQHSTLCKRFLCHKPYSSIFIEPIITEERKIPDSESMALALKQHAQKIQNNSVRVSVPESQNTRESVIELLPPPSAKMADTTLSGTKLIARSFKNKSSEIRAESPDEEFALEFKPLKSNGPKTSASLNMNDDDDDFAFKVIKPLTIQTQKLTLPPVVSNFVQIIGKIVGSKNDDDDENLNFDDVNAQKKQLQIKRQTSKINLVQKLESAMTEKKPVKNDIFDDVEETIIQATTQPAKPLSIQKIKQPGTKSVKQAVKQDDEDFDLGAATSVKPLQIQKSIKSDPEISVVQIKKPVQKAVDKFDDDDFNL</sequence>
<dbReference type="EMBL" id="CAXDID020000271">
    <property type="protein sequence ID" value="CAL6068058.1"/>
    <property type="molecule type" value="Genomic_DNA"/>
</dbReference>
<reference evidence="1" key="1">
    <citation type="submission" date="2023-06" db="EMBL/GenBank/DDBJ databases">
        <authorList>
            <person name="Kurt Z."/>
        </authorList>
    </citation>
    <scope>NUCLEOTIDE SEQUENCE</scope>
</reference>
<dbReference type="InterPro" id="IPR036770">
    <property type="entry name" value="Ankyrin_rpt-contain_sf"/>
</dbReference>
<reference evidence="2 3" key="2">
    <citation type="submission" date="2024-07" db="EMBL/GenBank/DDBJ databases">
        <authorList>
            <person name="Akdeniz Z."/>
        </authorList>
    </citation>
    <scope>NUCLEOTIDE SEQUENCE [LARGE SCALE GENOMIC DNA]</scope>
</reference>
<dbReference type="AlphaFoldDB" id="A0AA86NG75"/>
<dbReference type="InterPro" id="IPR002110">
    <property type="entry name" value="Ankyrin_rpt"/>
</dbReference>
<protein>
    <submittedName>
        <fullName evidence="1">Ankyrin repeat protein 1</fullName>
    </submittedName>
    <submittedName>
        <fullName evidence="2">Ankyrin_repeat protein 1</fullName>
    </submittedName>
</protein>
<accession>A0AA86NG75</accession>
<gene>
    <name evidence="2" type="ORF">HINF_LOCUS53317</name>
    <name evidence="1" type="ORF">HINF_LOCUS6066</name>
</gene>
<dbReference type="Gene3D" id="1.25.40.20">
    <property type="entry name" value="Ankyrin repeat-containing domain"/>
    <property type="match status" value="1"/>
</dbReference>
<keyword evidence="3" id="KW-1185">Reference proteome</keyword>
<comment type="caution">
    <text evidence="1">The sequence shown here is derived from an EMBL/GenBank/DDBJ whole genome shotgun (WGS) entry which is preliminary data.</text>
</comment>
<dbReference type="SMART" id="SM00248">
    <property type="entry name" value="ANK"/>
    <property type="match status" value="3"/>
</dbReference>
<evidence type="ECO:0000313" key="3">
    <source>
        <dbReference type="Proteomes" id="UP001642409"/>
    </source>
</evidence>
<proteinExistence type="predicted"/>
<dbReference type="EMBL" id="CATOUU010000158">
    <property type="protein sequence ID" value="CAI9918421.1"/>
    <property type="molecule type" value="Genomic_DNA"/>
</dbReference>
<name>A0AA86NG75_9EUKA</name>
<evidence type="ECO:0000313" key="1">
    <source>
        <dbReference type="EMBL" id="CAI9918421.1"/>
    </source>
</evidence>
<dbReference type="SUPFAM" id="SSF48403">
    <property type="entry name" value="Ankyrin repeat"/>
    <property type="match status" value="1"/>
</dbReference>
<evidence type="ECO:0000313" key="2">
    <source>
        <dbReference type="EMBL" id="CAL6068058.1"/>
    </source>
</evidence>